<dbReference type="GO" id="GO:0060047">
    <property type="term" value="P:heart contraction"/>
    <property type="evidence" value="ECO:0007669"/>
    <property type="project" value="TreeGrafter"/>
</dbReference>
<evidence type="ECO:0000256" key="9">
    <source>
        <dbReference type="ARBA" id="ARBA00023136"/>
    </source>
</evidence>
<sequence>MSFEARRLPEWKVRSAAEEPQHRDPTGRTEHPDRRKCTAAHPSMHPHRRRASCTRPSYRRYRNSSRDDAATKIGFRIRVESTIDSSALAGMLDYHPGAVHPRLPVPAPPAAGLRCRLPVGLYGWRKRCLYFFLLLLLVTMIVNLALTVWIIKVMNFSVRVADSSHPPSSPPLCRTRLATDIQRPPLLPAHLPLTLCPPIMTPVQSQLSTEYDGAHPLPPPTL</sequence>
<evidence type="ECO:0000256" key="6">
    <source>
        <dbReference type="ARBA" id="ARBA00022692"/>
    </source>
</evidence>
<name>A0A9N7TTG0_PLEPL</name>
<dbReference type="EMBL" id="CADEAL010000344">
    <property type="protein sequence ID" value="CAB1418851.1"/>
    <property type="molecule type" value="Genomic_DNA"/>
</dbReference>
<dbReference type="InterPro" id="IPR039972">
    <property type="entry name" value="Sarcoglycan_gamma/delta/zeta"/>
</dbReference>
<dbReference type="Pfam" id="PF04790">
    <property type="entry name" value="Sarcoglycan_1"/>
    <property type="match status" value="1"/>
</dbReference>
<comment type="caution">
    <text evidence="15">The sequence shown here is derived from an EMBL/GenBank/DDBJ whole genome shotgun (WGS) entry which is preliminary data.</text>
</comment>
<evidence type="ECO:0000256" key="7">
    <source>
        <dbReference type="ARBA" id="ARBA00022968"/>
    </source>
</evidence>
<evidence type="ECO:0000256" key="10">
    <source>
        <dbReference type="ARBA" id="ARBA00023157"/>
    </source>
</evidence>
<proteinExistence type="inferred from homology"/>
<keyword evidence="12" id="KW-0206">Cytoskeleton</keyword>
<evidence type="ECO:0000256" key="5">
    <source>
        <dbReference type="ARBA" id="ARBA00022490"/>
    </source>
</evidence>
<evidence type="ECO:0000256" key="1">
    <source>
        <dbReference type="ARBA" id="ARBA00004245"/>
    </source>
</evidence>
<dbReference type="PANTHER" id="PTHR12939:SF5">
    <property type="entry name" value="ZETA-SARCOGLYCAN"/>
    <property type="match status" value="1"/>
</dbReference>
<keyword evidence="9 14" id="KW-0472">Membrane</keyword>
<evidence type="ECO:0000256" key="4">
    <source>
        <dbReference type="ARBA" id="ARBA00022475"/>
    </source>
</evidence>
<keyword evidence="8 14" id="KW-1133">Transmembrane helix</keyword>
<comment type="subcellular location">
    <subcellularLocation>
        <location evidence="2">Cell membrane</location>
        <location evidence="2">Sarcolemma</location>
        <topology evidence="2">Single-pass type II membrane protein</topology>
    </subcellularLocation>
    <subcellularLocation>
        <location evidence="1">Cytoplasm</location>
        <location evidence="1">Cytoskeleton</location>
    </subcellularLocation>
</comment>
<dbReference type="GO" id="GO:0005856">
    <property type="term" value="C:cytoskeleton"/>
    <property type="evidence" value="ECO:0007669"/>
    <property type="project" value="UniProtKB-SubCell"/>
</dbReference>
<comment type="similarity">
    <text evidence="3">Belongs to the sarcoglycan beta/delta/gamma/zeta family.</text>
</comment>
<dbReference type="GO" id="GO:0016012">
    <property type="term" value="C:sarcoglycan complex"/>
    <property type="evidence" value="ECO:0007669"/>
    <property type="project" value="InterPro"/>
</dbReference>
<reference evidence="15" key="1">
    <citation type="submission" date="2020-03" db="EMBL/GenBank/DDBJ databases">
        <authorList>
            <person name="Weist P."/>
        </authorList>
    </citation>
    <scope>NUCLEOTIDE SEQUENCE</scope>
</reference>
<feature type="compositionally biased region" description="Basic and acidic residues" evidence="13">
    <location>
        <begin position="1"/>
        <end position="36"/>
    </location>
</feature>
<gene>
    <name evidence="15" type="ORF">PLEPLA_LOCUS6678</name>
</gene>
<evidence type="ECO:0000256" key="13">
    <source>
        <dbReference type="SAM" id="MobiDB-lite"/>
    </source>
</evidence>
<keyword evidence="16" id="KW-1185">Reference proteome</keyword>
<feature type="transmembrane region" description="Helical" evidence="14">
    <location>
        <begin position="129"/>
        <end position="151"/>
    </location>
</feature>
<evidence type="ECO:0000313" key="15">
    <source>
        <dbReference type="EMBL" id="CAB1418851.1"/>
    </source>
</evidence>
<protein>
    <submittedName>
        <fullName evidence="15">Uncharacterized protein</fullName>
    </submittedName>
</protein>
<keyword evidence="11" id="KW-0325">Glycoprotein</keyword>
<keyword evidence="5" id="KW-0963">Cytoplasm</keyword>
<organism evidence="15 16">
    <name type="scientific">Pleuronectes platessa</name>
    <name type="common">European plaice</name>
    <dbReference type="NCBI Taxonomy" id="8262"/>
    <lineage>
        <taxon>Eukaryota</taxon>
        <taxon>Metazoa</taxon>
        <taxon>Chordata</taxon>
        <taxon>Craniata</taxon>
        <taxon>Vertebrata</taxon>
        <taxon>Euteleostomi</taxon>
        <taxon>Actinopterygii</taxon>
        <taxon>Neopterygii</taxon>
        <taxon>Teleostei</taxon>
        <taxon>Neoteleostei</taxon>
        <taxon>Acanthomorphata</taxon>
        <taxon>Carangaria</taxon>
        <taxon>Pleuronectiformes</taxon>
        <taxon>Pleuronectoidei</taxon>
        <taxon>Pleuronectidae</taxon>
        <taxon>Pleuronectes</taxon>
    </lineage>
</organism>
<evidence type="ECO:0000256" key="14">
    <source>
        <dbReference type="SAM" id="Phobius"/>
    </source>
</evidence>
<accession>A0A9N7TTG0</accession>
<evidence type="ECO:0000256" key="3">
    <source>
        <dbReference type="ARBA" id="ARBA00007574"/>
    </source>
</evidence>
<evidence type="ECO:0000256" key="11">
    <source>
        <dbReference type="ARBA" id="ARBA00023180"/>
    </source>
</evidence>
<dbReference type="GO" id="GO:0042383">
    <property type="term" value="C:sarcolemma"/>
    <property type="evidence" value="ECO:0007669"/>
    <property type="project" value="UniProtKB-SubCell"/>
</dbReference>
<dbReference type="PANTHER" id="PTHR12939">
    <property type="entry name" value="SARCOGLYCAN"/>
    <property type="match status" value="1"/>
</dbReference>
<dbReference type="GO" id="GO:0048738">
    <property type="term" value="P:cardiac muscle tissue development"/>
    <property type="evidence" value="ECO:0007669"/>
    <property type="project" value="TreeGrafter"/>
</dbReference>
<keyword evidence="10" id="KW-1015">Disulfide bond</keyword>
<feature type="compositionally biased region" description="Basic residues" evidence="13">
    <location>
        <begin position="44"/>
        <end position="63"/>
    </location>
</feature>
<evidence type="ECO:0000313" key="16">
    <source>
        <dbReference type="Proteomes" id="UP001153269"/>
    </source>
</evidence>
<dbReference type="InterPro" id="IPR006875">
    <property type="entry name" value="Sarcoglycan"/>
</dbReference>
<keyword evidence="7" id="KW-0735">Signal-anchor</keyword>
<evidence type="ECO:0000256" key="2">
    <source>
        <dbReference type="ARBA" id="ARBA00004274"/>
    </source>
</evidence>
<keyword evidence="4" id="KW-1003">Cell membrane</keyword>
<feature type="region of interest" description="Disordered" evidence="13">
    <location>
        <begin position="1"/>
        <end position="65"/>
    </location>
</feature>
<dbReference type="AlphaFoldDB" id="A0A9N7TTG0"/>
<keyword evidence="6 14" id="KW-0812">Transmembrane</keyword>
<evidence type="ECO:0000256" key="12">
    <source>
        <dbReference type="ARBA" id="ARBA00023212"/>
    </source>
</evidence>
<evidence type="ECO:0000256" key="8">
    <source>
        <dbReference type="ARBA" id="ARBA00022989"/>
    </source>
</evidence>
<dbReference type="Proteomes" id="UP001153269">
    <property type="component" value="Unassembled WGS sequence"/>
</dbReference>